<feature type="region of interest" description="Disordered" evidence="1">
    <location>
        <begin position="1"/>
        <end position="23"/>
    </location>
</feature>
<gene>
    <name evidence="2" type="ORF">GCM10010145_03020</name>
</gene>
<organism evidence="2 3">
    <name type="scientific">Streptomyces ruber</name>
    <dbReference type="NCBI Taxonomy" id="83378"/>
    <lineage>
        <taxon>Bacteria</taxon>
        <taxon>Bacillati</taxon>
        <taxon>Actinomycetota</taxon>
        <taxon>Actinomycetes</taxon>
        <taxon>Kitasatosporales</taxon>
        <taxon>Streptomycetaceae</taxon>
        <taxon>Streptomyces</taxon>
    </lineage>
</organism>
<evidence type="ECO:0000256" key="1">
    <source>
        <dbReference type="SAM" id="MobiDB-lite"/>
    </source>
</evidence>
<dbReference type="Proteomes" id="UP000620156">
    <property type="component" value="Unassembled WGS sequence"/>
</dbReference>
<reference evidence="2" key="2">
    <citation type="submission" date="2020-09" db="EMBL/GenBank/DDBJ databases">
        <authorList>
            <person name="Sun Q."/>
            <person name="Ohkuma M."/>
        </authorList>
    </citation>
    <scope>NUCLEOTIDE SEQUENCE</scope>
    <source>
        <strain evidence="2">JCM 3131</strain>
    </source>
</reference>
<evidence type="ECO:0000313" key="3">
    <source>
        <dbReference type="Proteomes" id="UP000620156"/>
    </source>
</evidence>
<comment type="caution">
    <text evidence="2">The sequence shown here is derived from an EMBL/GenBank/DDBJ whole genome shotgun (WGS) entry which is preliminary data.</text>
</comment>
<name>A0A918B8R9_9ACTN</name>
<keyword evidence="3" id="KW-1185">Reference proteome</keyword>
<proteinExistence type="predicted"/>
<evidence type="ECO:0000313" key="2">
    <source>
        <dbReference type="EMBL" id="GGQ38981.1"/>
    </source>
</evidence>
<dbReference type="AlphaFoldDB" id="A0A918B8R9"/>
<dbReference type="EMBL" id="BMQK01000001">
    <property type="protein sequence ID" value="GGQ38981.1"/>
    <property type="molecule type" value="Genomic_DNA"/>
</dbReference>
<reference evidence="2" key="1">
    <citation type="journal article" date="2014" name="Int. J. Syst. Evol. Microbiol.">
        <title>Complete genome sequence of Corynebacterium casei LMG S-19264T (=DSM 44701T), isolated from a smear-ripened cheese.</title>
        <authorList>
            <consortium name="US DOE Joint Genome Institute (JGI-PGF)"/>
            <person name="Walter F."/>
            <person name="Albersmeier A."/>
            <person name="Kalinowski J."/>
            <person name="Ruckert C."/>
        </authorList>
    </citation>
    <scope>NUCLEOTIDE SEQUENCE</scope>
    <source>
        <strain evidence="2">JCM 3131</strain>
    </source>
</reference>
<accession>A0A918B8R9</accession>
<protein>
    <submittedName>
        <fullName evidence="2">Uncharacterized protein</fullName>
    </submittedName>
</protein>
<sequence>MYHREHPLADAEGGPALDVQAQGHGEAPFRVGYDQAHSMSPVSVVSVCGAHDCGAAESGLTDGSDGGLGETLQPSCTVNPSAPCAPSRDRAPRFCPALRLDLR</sequence>